<dbReference type="OMA" id="YLFLVHI"/>
<organism evidence="3 4">
    <name type="scientific">Klebsormidium nitens</name>
    <name type="common">Green alga</name>
    <name type="synonym">Ulothrix nitens</name>
    <dbReference type="NCBI Taxonomy" id="105231"/>
    <lineage>
        <taxon>Eukaryota</taxon>
        <taxon>Viridiplantae</taxon>
        <taxon>Streptophyta</taxon>
        <taxon>Klebsormidiophyceae</taxon>
        <taxon>Klebsormidiales</taxon>
        <taxon>Klebsormidiaceae</taxon>
        <taxon>Klebsormidium</taxon>
    </lineage>
</organism>
<sequence length="930" mass="100326">MAGSKQERMRLLPRLAMLLLQRATFVSTLCYCAGVVGILLLPAIAKETYVDENALSPGMATPGGLYEDVQQLVAEIRKNSSQTLHSWVVQRLTALGVDSCTHSFPTPPLPHNSPFQFSEPLTRTATQAKESGHNIVGVARAWRGEGNECMVLVTPMSAEDTAAGPDAIALAISYVVFRHLTTVPWLAKDVIWVLPDSRYGAEYALSQWLADYHSPSANSTGRFLRGGAIQAAVALEIDAGYRSGPFDLVELRGEGPNGEMPNMDMFSTVTFLNRYQPVHWGLRFELARWWGLSKYLGPLLPFLRWAADEIGRTSGQEYGRHLEMLAACMHRQAVGASTGVHGAFRRYTIDALTLVAKPTGDNHDPTAKVSAAAAAAARHDQARSILKISRLLESFLRCLNNLLERFHHSFFLYVLASPTRFVSIGEYMIPFALLLATLPLTAAALAAKGFLVPCLQGQGESAGQKTMFEAGKKSGSGKGTGEFAEKVASGERTTENVRRTNDVTKSQRYAPEKSVSGEMSGCAYPVKLSSKKPANQNRVGSAEEALPSSLCLLPANWTGAAATVVTAYLGGAFLWQITPLLLDLGTAASQRLGTAADATSVAVWAVAALPLLTSAVLAVPVGAETSSLSFTGAASDKAGVIMGGSVQHDIREEGRTGARFRKADWVALKSATLAVAGLALGALVNLDYALALLSAVFLVPICLLARPVRLLNVNKVEVLQKLDDSAPVASTEGQEDEKQDLRKVTGSGESAESERGSLNRDQVEGIESSDVREKVGSESRSEDRSPSMIALCEQVRANFAEERRRRQEARAGSRAGRLKATVKGAVLWVLDRRRAAKDWAKRKLGRRRTGDERSSRKTILKQVVLLLGATLASVGPFFVLGWEQEQGPSVGTLVQRVKSSSSIAMPWLIAGYLPTVALCLRVIFSPPFDR</sequence>
<feature type="transmembrane region" description="Helical" evidence="2">
    <location>
        <begin position="427"/>
        <end position="447"/>
    </location>
</feature>
<keyword evidence="2" id="KW-1133">Transmembrane helix</keyword>
<dbReference type="Proteomes" id="UP000054558">
    <property type="component" value="Unassembled WGS sequence"/>
</dbReference>
<feature type="transmembrane region" description="Helical" evidence="2">
    <location>
        <begin position="902"/>
        <end position="924"/>
    </location>
</feature>
<evidence type="ECO:0000256" key="1">
    <source>
        <dbReference type="SAM" id="MobiDB-lite"/>
    </source>
</evidence>
<dbReference type="InterPro" id="IPR007246">
    <property type="entry name" value="Gaa1"/>
</dbReference>
<accession>A0A1Y1HX72</accession>
<protein>
    <submittedName>
        <fullName evidence="3">Glycosylphosphatidylinositol transamidase</fullName>
    </submittedName>
</protein>
<dbReference type="STRING" id="105231.A0A1Y1HX72"/>
<dbReference type="GO" id="GO:0042765">
    <property type="term" value="C:GPI-anchor transamidase complex"/>
    <property type="evidence" value="ECO:0000318"/>
    <property type="project" value="GO_Central"/>
</dbReference>
<feature type="transmembrane region" description="Helical" evidence="2">
    <location>
        <begin position="665"/>
        <end position="682"/>
    </location>
</feature>
<feature type="compositionally biased region" description="Basic and acidic residues" evidence="1">
    <location>
        <begin position="483"/>
        <end position="495"/>
    </location>
</feature>
<feature type="region of interest" description="Disordered" evidence="1">
    <location>
        <begin position="470"/>
        <end position="495"/>
    </location>
</feature>
<keyword evidence="4" id="KW-1185">Reference proteome</keyword>
<dbReference type="Pfam" id="PF04114">
    <property type="entry name" value="Gaa1"/>
    <property type="match status" value="1"/>
</dbReference>
<dbReference type="GO" id="GO:0016255">
    <property type="term" value="P:attachment of GPI anchor to protein"/>
    <property type="evidence" value="ECO:0000318"/>
    <property type="project" value="GO_Central"/>
</dbReference>
<dbReference type="EMBL" id="DF237020">
    <property type="protein sequence ID" value="GAQ81116.1"/>
    <property type="molecule type" value="Genomic_DNA"/>
</dbReference>
<feature type="transmembrane region" description="Helical" evidence="2">
    <location>
        <begin position="598"/>
        <end position="619"/>
    </location>
</feature>
<feature type="region of interest" description="Disordered" evidence="1">
    <location>
        <begin position="725"/>
        <end position="787"/>
    </location>
</feature>
<evidence type="ECO:0000256" key="2">
    <source>
        <dbReference type="SAM" id="Phobius"/>
    </source>
</evidence>
<name>A0A1Y1HX72_KLENI</name>
<keyword evidence="2" id="KW-0812">Transmembrane</keyword>
<feature type="compositionally biased region" description="Basic and acidic residues" evidence="1">
    <location>
        <begin position="752"/>
        <end position="785"/>
    </location>
</feature>
<evidence type="ECO:0000313" key="3">
    <source>
        <dbReference type="EMBL" id="GAQ81116.1"/>
    </source>
</evidence>
<reference evidence="3 4" key="1">
    <citation type="journal article" date="2014" name="Nat. Commun.">
        <title>Klebsormidium flaccidum genome reveals primary factors for plant terrestrial adaptation.</title>
        <authorList>
            <person name="Hori K."/>
            <person name="Maruyama F."/>
            <person name="Fujisawa T."/>
            <person name="Togashi T."/>
            <person name="Yamamoto N."/>
            <person name="Seo M."/>
            <person name="Sato S."/>
            <person name="Yamada T."/>
            <person name="Mori H."/>
            <person name="Tajima N."/>
            <person name="Moriyama T."/>
            <person name="Ikeuchi M."/>
            <person name="Watanabe M."/>
            <person name="Wada H."/>
            <person name="Kobayashi K."/>
            <person name="Saito M."/>
            <person name="Masuda T."/>
            <person name="Sasaki-Sekimoto Y."/>
            <person name="Mashiguchi K."/>
            <person name="Awai K."/>
            <person name="Shimojima M."/>
            <person name="Masuda S."/>
            <person name="Iwai M."/>
            <person name="Nobusawa T."/>
            <person name="Narise T."/>
            <person name="Kondo S."/>
            <person name="Saito H."/>
            <person name="Sato R."/>
            <person name="Murakawa M."/>
            <person name="Ihara Y."/>
            <person name="Oshima-Yamada Y."/>
            <person name="Ohtaka K."/>
            <person name="Satoh M."/>
            <person name="Sonobe K."/>
            <person name="Ishii M."/>
            <person name="Ohtani R."/>
            <person name="Kanamori-Sato M."/>
            <person name="Honoki R."/>
            <person name="Miyazaki D."/>
            <person name="Mochizuki H."/>
            <person name="Umetsu J."/>
            <person name="Higashi K."/>
            <person name="Shibata D."/>
            <person name="Kamiya Y."/>
            <person name="Sato N."/>
            <person name="Nakamura Y."/>
            <person name="Tabata S."/>
            <person name="Ida S."/>
            <person name="Kurokawa K."/>
            <person name="Ohta H."/>
        </authorList>
    </citation>
    <scope>NUCLEOTIDE SEQUENCE [LARGE SCALE GENOMIC DNA]</scope>
    <source>
        <strain evidence="3 4">NIES-2285</strain>
    </source>
</reference>
<dbReference type="PANTHER" id="PTHR13304">
    <property type="entry name" value="GLYCOSYLPHOSPHATIDYLINOSITOL ANCHOR ATTACHMENT 1 PROTEIN"/>
    <property type="match status" value="1"/>
</dbReference>
<dbReference type="OrthoDB" id="445301at2759"/>
<gene>
    <name evidence="3" type="ORF">KFL_000710210</name>
</gene>
<feature type="transmembrane region" description="Helical" evidence="2">
    <location>
        <begin position="557"/>
        <end position="578"/>
    </location>
</feature>
<keyword evidence="2" id="KW-0472">Membrane</keyword>
<feature type="transmembrane region" description="Helical" evidence="2">
    <location>
        <begin position="688"/>
        <end position="705"/>
    </location>
</feature>
<dbReference type="PANTHER" id="PTHR13304:SF0">
    <property type="entry name" value="GLYCOSYLPHOSPHATIDYLINOSITOL ANCHOR ATTACHMENT 1 PROTEIN"/>
    <property type="match status" value="1"/>
</dbReference>
<dbReference type="AlphaFoldDB" id="A0A1Y1HX72"/>
<proteinExistence type="predicted"/>
<feature type="transmembrane region" description="Helical" evidence="2">
    <location>
        <begin position="863"/>
        <end position="882"/>
    </location>
</feature>
<evidence type="ECO:0000313" key="4">
    <source>
        <dbReference type="Proteomes" id="UP000054558"/>
    </source>
</evidence>